<evidence type="ECO:0000256" key="1">
    <source>
        <dbReference type="SAM" id="SignalP"/>
    </source>
</evidence>
<organism evidence="2 3">
    <name type="scientific">Sphaerisporangium melleum</name>
    <dbReference type="NCBI Taxonomy" id="321316"/>
    <lineage>
        <taxon>Bacteria</taxon>
        <taxon>Bacillati</taxon>
        <taxon>Actinomycetota</taxon>
        <taxon>Actinomycetes</taxon>
        <taxon>Streptosporangiales</taxon>
        <taxon>Streptosporangiaceae</taxon>
        <taxon>Sphaerisporangium</taxon>
    </lineage>
</organism>
<dbReference type="Proteomes" id="UP000645217">
    <property type="component" value="Unassembled WGS sequence"/>
</dbReference>
<feature type="signal peptide" evidence="1">
    <location>
        <begin position="1"/>
        <end position="29"/>
    </location>
</feature>
<dbReference type="EMBL" id="BMNT01000021">
    <property type="protein sequence ID" value="GGK92828.1"/>
    <property type="molecule type" value="Genomic_DNA"/>
</dbReference>
<evidence type="ECO:0008006" key="4">
    <source>
        <dbReference type="Google" id="ProtNLM"/>
    </source>
</evidence>
<dbReference type="AlphaFoldDB" id="A0A917R7K8"/>
<protein>
    <recommendedName>
        <fullName evidence="4">Subtilisin inhibitor domain-containing protein</fullName>
    </recommendedName>
</protein>
<feature type="chain" id="PRO_5037907955" description="Subtilisin inhibitor domain-containing protein" evidence="1">
    <location>
        <begin position="30"/>
        <end position="122"/>
    </location>
</feature>
<name>A0A917R7K8_9ACTN</name>
<sequence>MRLAQRCVLTVLALAALLVTPLGGGAAWASPGAGSHGAFAVTALRDLPDGVARTTTVEAEESTCTPEFGPGVRITFYCDIKQLSTLLVYCEGVTVIVTLNPGRWKTSGSCPGYRGYRLVPGS</sequence>
<comment type="caution">
    <text evidence="2">The sequence shown here is derived from an EMBL/GenBank/DDBJ whole genome shotgun (WGS) entry which is preliminary data.</text>
</comment>
<gene>
    <name evidence="2" type="ORF">GCM10007964_39200</name>
</gene>
<keyword evidence="3" id="KW-1185">Reference proteome</keyword>
<reference evidence="2" key="2">
    <citation type="submission" date="2020-09" db="EMBL/GenBank/DDBJ databases">
        <authorList>
            <person name="Sun Q."/>
            <person name="Ohkuma M."/>
        </authorList>
    </citation>
    <scope>NUCLEOTIDE SEQUENCE</scope>
    <source>
        <strain evidence="2">JCM 13064</strain>
    </source>
</reference>
<dbReference type="RefSeq" id="WP_189164477.1">
    <property type="nucleotide sequence ID" value="NZ_BMNT01000021.1"/>
</dbReference>
<evidence type="ECO:0000313" key="3">
    <source>
        <dbReference type="Proteomes" id="UP000645217"/>
    </source>
</evidence>
<keyword evidence="1" id="KW-0732">Signal</keyword>
<proteinExistence type="predicted"/>
<reference evidence="2" key="1">
    <citation type="journal article" date="2014" name="Int. J. Syst. Evol. Microbiol.">
        <title>Complete genome sequence of Corynebacterium casei LMG S-19264T (=DSM 44701T), isolated from a smear-ripened cheese.</title>
        <authorList>
            <consortium name="US DOE Joint Genome Institute (JGI-PGF)"/>
            <person name="Walter F."/>
            <person name="Albersmeier A."/>
            <person name="Kalinowski J."/>
            <person name="Ruckert C."/>
        </authorList>
    </citation>
    <scope>NUCLEOTIDE SEQUENCE</scope>
    <source>
        <strain evidence="2">JCM 13064</strain>
    </source>
</reference>
<accession>A0A917R7K8</accession>
<evidence type="ECO:0000313" key="2">
    <source>
        <dbReference type="EMBL" id="GGK92828.1"/>
    </source>
</evidence>